<feature type="binding site" evidence="4">
    <location>
        <position position="7"/>
    </location>
    <ligand>
        <name>a divalent metal cation</name>
        <dbReference type="ChEBI" id="CHEBI:60240"/>
        <label>1</label>
    </ligand>
</feature>
<dbReference type="FunFam" id="3.20.20.140:FF:000005">
    <property type="entry name" value="TatD family hydrolase"/>
    <property type="match status" value="1"/>
</dbReference>
<dbReference type="Pfam" id="PF01026">
    <property type="entry name" value="TatD_DNase"/>
    <property type="match status" value="1"/>
</dbReference>
<evidence type="ECO:0000256" key="4">
    <source>
        <dbReference type="PIRSR" id="PIRSR005902-1"/>
    </source>
</evidence>
<dbReference type="InterPro" id="IPR015991">
    <property type="entry name" value="TatD/YcfH-like"/>
</dbReference>
<evidence type="ECO:0000313" key="6">
    <source>
        <dbReference type="Proteomes" id="UP000265691"/>
    </source>
</evidence>
<dbReference type="GO" id="GO:0005829">
    <property type="term" value="C:cytosol"/>
    <property type="evidence" value="ECO:0007669"/>
    <property type="project" value="TreeGrafter"/>
</dbReference>
<dbReference type="OrthoDB" id="9810005at2"/>
<dbReference type="AlphaFoldDB" id="A0A3A1YAM0"/>
<sequence>MRIIDTHCHLNYLNYETEHKDLADVITKAKNRGVEEIIHISCMQKEYEEIKDQYLQFPEIYFALGIHPSHAHEEKLDVAKMRQHFLENKRLVAVGEIGLDTYWTKEHLEVQKETFAQQLELAAELDLPVIIHTRGDISPVTLDMIESSKVRKGVIHCFTENLEIAQRSLALGFHIGVGGIATFKNATELREVLQQVPVERILTETDAPYLAPVPNRGKENQPAYTADVVNYIAAMYGMTPEQFAAQTLANAHQLFAIKD</sequence>
<evidence type="ECO:0008006" key="7">
    <source>
        <dbReference type="Google" id="ProtNLM"/>
    </source>
</evidence>
<dbReference type="Proteomes" id="UP000265691">
    <property type="component" value="Unassembled WGS sequence"/>
</dbReference>
<dbReference type="Gene3D" id="3.20.20.140">
    <property type="entry name" value="Metal-dependent hydrolases"/>
    <property type="match status" value="1"/>
</dbReference>
<feature type="binding site" evidence="4">
    <location>
        <position position="132"/>
    </location>
    <ligand>
        <name>a divalent metal cation</name>
        <dbReference type="ChEBI" id="CHEBI:60240"/>
        <label>2</label>
    </ligand>
</feature>
<keyword evidence="2 4" id="KW-0479">Metal-binding</keyword>
<comment type="similarity">
    <text evidence="1">Belongs to the metallo-dependent hydrolases superfamily. TatD-type hydrolase family.</text>
</comment>
<accession>A0A3A1YAM0</accession>
<dbReference type="PANTHER" id="PTHR46124">
    <property type="entry name" value="D-AMINOACYL-TRNA DEACYLASE"/>
    <property type="match status" value="1"/>
</dbReference>
<dbReference type="GO" id="GO:0016788">
    <property type="term" value="F:hydrolase activity, acting on ester bonds"/>
    <property type="evidence" value="ECO:0007669"/>
    <property type="project" value="InterPro"/>
</dbReference>
<organism evidence="5 6">
    <name type="scientific">Psittacicella hinzii</name>
    <dbReference type="NCBI Taxonomy" id="2028575"/>
    <lineage>
        <taxon>Bacteria</taxon>
        <taxon>Pseudomonadati</taxon>
        <taxon>Pseudomonadota</taxon>
        <taxon>Gammaproteobacteria</taxon>
        <taxon>Pasteurellales</taxon>
        <taxon>Psittacicellaceae</taxon>
        <taxon>Psittacicella</taxon>
    </lineage>
</organism>
<evidence type="ECO:0000256" key="1">
    <source>
        <dbReference type="ARBA" id="ARBA00009275"/>
    </source>
</evidence>
<dbReference type="InterPro" id="IPR032466">
    <property type="entry name" value="Metal_Hydrolase"/>
</dbReference>
<dbReference type="GO" id="GO:0004536">
    <property type="term" value="F:DNA nuclease activity"/>
    <property type="evidence" value="ECO:0007669"/>
    <property type="project" value="InterPro"/>
</dbReference>
<feature type="binding site" evidence="4">
    <location>
        <position position="96"/>
    </location>
    <ligand>
        <name>a divalent metal cation</name>
        <dbReference type="ChEBI" id="CHEBI:60240"/>
        <label>1</label>
    </ligand>
</feature>
<keyword evidence="3" id="KW-0378">Hydrolase</keyword>
<proteinExistence type="inferred from homology"/>
<dbReference type="NCBIfam" id="TIGR00010">
    <property type="entry name" value="YchF/TatD family DNA exonuclease"/>
    <property type="match status" value="1"/>
</dbReference>
<feature type="binding site" evidence="4">
    <location>
        <position position="206"/>
    </location>
    <ligand>
        <name>a divalent metal cation</name>
        <dbReference type="ChEBI" id="CHEBI:60240"/>
        <label>1</label>
    </ligand>
</feature>
<feature type="binding site" evidence="4">
    <location>
        <position position="9"/>
    </location>
    <ligand>
        <name>a divalent metal cation</name>
        <dbReference type="ChEBI" id="CHEBI:60240"/>
        <label>1</label>
    </ligand>
</feature>
<evidence type="ECO:0000313" key="5">
    <source>
        <dbReference type="EMBL" id="RIY33214.1"/>
    </source>
</evidence>
<dbReference type="CDD" id="cd01310">
    <property type="entry name" value="TatD_DNAse"/>
    <property type="match status" value="1"/>
</dbReference>
<keyword evidence="6" id="KW-1185">Reference proteome</keyword>
<feature type="binding site" evidence="4">
    <location>
        <position position="156"/>
    </location>
    <ligand>
        <name>a divalent metal cation</name>
        <dbReference type="ChEBI" id="CHEBI:60240"/>
        <label>2</label>
    </ligand>
</feature>
<evidence type="ECO:0000256" key="3">
    <source>
        <dbReference type="ARBA" id="ARBA00022801"/>
    </source>
</evidence>
<dbReference type="PANTHER" id="PTHR46124:SF2">
    <property type="entry name" value="D-AMINOACYL-TRNA DEACYLASE"/>
    <property type="match status" value="1"/>
</dbReference>
<dbReference type="GO" id="GO:0046872">
    <property type="term" value="F:metal ion binding"/>
    <property type="evidence" value="ECO:0007669"/>
    <property type="project" value="UniProtKB-KW"/>
</dbReference>
<gene>
    <name evidence="5" type="ORF">CKF54_03210</name>
</gene>
<dbReference type="RefSeq" id="WP_119524846.1">
    <property type="nucleotide sequence ID" value="NZ_NRHC01000037.1"/>
</dbReference>
<dbReference type="InterPro" id="IPR018228">
    <property type="entry name" value="DNase_TatD-rel_CS"/>
</dbReference>
<protein>
    <recommendedName>
        <fullName evidence="7">TatD DNase family protein</fullName>
    </recommendedName>
</protein>
<evidence type="ECO:0000256" key="2">
    <source>
        <dbReference type="ARBA" id="ARBA00022723"/>
    </source>
</evidence>
<name>A0A3A1YAM0_9GAMM</name>
<reference evidence="5 6" key="1">
    <citation type="submission" date="2017-08" db="EMBL/GenBank/DDBJ databases">
        <title>Reclassification of Bisgaard taxon 37 and 44.</title>
        <authorList>
            <person name="Christensen H."/>
        </authorList>
    </citation>
    <scope>NUCLEOTIDE SEQUENCE [LARGE SCALE GENOMIC DNA]</scope>
    <source>
        <strain evidence="5 6">B96_3</strain>
    </source>
</reference>
<dbReference type="PROSITE" id="PS01137">
    <property type="entry name" value="TATD_1"/>
    <property type="match status" value="1"/>
</dbReference>
<dbReference type="PIRSF" id="PIRSF005902">
    <property type="entry name" value="DNase_TatD"/>
    <property type="match status" value="1"/>
</dbReference>
<dbReference type="InterPro" id="IPR001130">
    <property type="entry name" value="TatD-like"/>
</dbReference>
<dbReference type="SUPFAM" id="SSF51556">
    <property type="entry name" value="Metallo-dependent hydrolases"/>
    <property type="match status" value="1"/>
</dbReference>
<comment type="caution">
    <text evidence="5">The sequence shown here is derived from an EMBL/GenBank/DDBJ whole genome shotgun (WGS) entry which is preliminary data.</text>
</comment>
<dbReference type="EMBL" id="NRHC01000037">
    <property type="protein sequence ID" value="RIY33214.1"/>
    <property type="molecule type" value="Genomic_DNA"/>
</dbReference>
<dbReference type="PROSITE" id="PS01091">
    <property type="entry name" value="TATD_3"/>
    <property type="match status" value="1"/>
</dbReference>